<feature type="region of interest" description="Disordered" evidence="1">
    <location>
        <begin position="1"/>
        <end position="21"/>
    </location>
</feature>
<sequence>MVQEERERESGGDPGGVGAAPQGVILSIQHLKRRWKNTNTVFSDILIQTYEVESSLPSAETVASTLSCGFLGVQHSSSKPQRDHFLMQRRPLPLCIKDTFCGEHTPAYIPSLPSRGLILYHLQGATCSTAIIGMDGTATISRKRRGTGPNNTLVCTRLKISPRSVTVLPCNDVVKSARKEDDSAVTVVVTKWIVALYLPVLERSKPTEMIQSVAPNTQVHMRKHTDITSNAHTGTACGLASQESLSPADKVLNVQRICLSDQPGFKGHQELPLPLSQETSSRKAKGERVERLRGRREVVTNVYAVAVPLQMDLIQSHTTLWTLVGCVGQKLLARHRFPQGETLPPTLTQFLSQKSTCNLRDGHKPPSLSTGVKCDWLQAVFTPTSFHAPTKSSKPTQTHKRYAAPTNSHRSLPLPKKGTQPI</sequence>
<name>A0A4Z2IP29_9TELE</name>
<keyword evidence="3" id="KW-1185">Reference proteome</keyword>
<organism evidence="2 3">
    <name type="scientific">Liparis tanakae</name>
    <name type="common">Tanaka's snailfish</name>
    <dbReference type="NCBI Taxonomy" id="230148"/>
    <lineage>
        <taxon>Eukaryota</taxon>
        <taxon>Metazoa</taxon>
        <taxon>Chordata</taxon>
        <taxon>Craniata</taxon>
        <taxon>Vertebrata</taxon>
        <taxon>Euteleostomi</taxon>
        <taxon>Actinopterygii</taxon>
        <taxon>Neopterygii</taxon>
        <taxon>Teleostei</taxon>
        <taxon>Neoteleostei</taxon>
        <taxon>Acanthomorphata</taxon>
        <taxon>Eupercaria</taxon>
        <taxon>Perciformes</taxon>
        <taxon>Cottioidei</taxon>
        <taxon>Cottales</taxon>
        <taxon>Liparidae</taxon>
        <taxon>Liparis</taxon>
    </lineage>
</organism>
<feature type="compositionally biased region" description="Polar residues" evidence="1">
    <location>
        <begin position="387"/>
        <end position="396"/>
    </location>
</feature>
<protein>
    <submittedName>
        <fullName evidence="2">Uncharacterized protein</fullName>
    </submittedName>
</protein>
<proteinExistence type="predicted"/>
<feature type="compositionally biased region" description="Basic and acidic residues" evidence="1">
    <location>
        <begin position="1"/>
        <end position="11"/>
    </location>
</feature>
<feature type="region of interest" description="Disordered" evidence="1">
    <location>
        <begin position="387"/>
        <end position="422"/>
    </location>
</feature>
<dbReference type="EMBL" id="SRLO01000061">
    <property type="protein sequence ID" value="TNN79770.1"/>
    <property type="molecule type" value="Genomic_DNA"/>
</dbReference>
<dbReference type="Proteomes" id="UP000314294">
    <property type="component" value="Unassembled WGS sequence"/>
</dbReference>
<evidence type="ECO:0000256" key="1">
    <source>
        <dbReference type="SAM" id="MobiDB-lite"/>
    </source>
</evidence>
<gene>
    <name evidence="2" type="ORF">EYF80_010004</name>
</gene>
<comment type="caution">
    <text evidence="2">The sequence shown here is derived from an EMBL/GenBank/DDBJ whole genome shotgun (WGS) entry which is preliminary data.</text>
</comment>
<dbReference type="AlphaFoldDB" id="A0A4Z2IP29"/>
<evidence type="ECO:0000313" key="2">
    <source>
        <dbReference type="EMBL" id="TNN79770.1"/>
    </source>
</evidence>
<evidence type="ECO:0000313" key="3">
    <source>
        <dbReference type="Proteomes" id="UP000314294"/>
    </source>
</evidence>
<accession>A0A4Z2IP29</accession>
<reference evidence="2 3" key="1">
    <citation type="submission" date="2019-03" db="EMBL/GenBank/DDBJ databases">
        <title>First draft genome of Liparis tanakae, snailfish: a comprehensive survey of snailfish specific genes.</title>
        <authorList>
            <person name="Kim W."/>
            <person name="Song I."/>
            <person name="Jeong J.-H."/>
            <person name="Kim D."/>
            <person name="Kim S."/>
            <person name="Ryu S."/>
            <person name="Song J.Y."/>
            <person name="Lee S.K."/>
        </authorList>
    </citation>
    <scope>NUCLEOTIDE SEQUENCE [LARGE SCALE GENOMIC DNA]</scope>
    <source>
        <tissue evidence="2">Muscle</tissue>
    </source>
</reference>